<keyword evidence="1" id="KW-0175">Coiled coil</keyword>
<name>A0A7C9R891_9HYPH</name>
<dbReference type="Pfam" id="PF06698">
    <property type="entry name" value="DUF1192"/>
    <property type="match status" value="1"/>
</dbReference>
<dbReference type="EMBL" id="JAAKZG010000005">
    <property type="protein sequence ID" value="NGN42256.1"/>
    <property type="molecule type" value="Genomic_DNA"/>
</dbReference>
<sequence>MAIFEDEPKKPASAHVLGQDLSLLSVSDLSERISLLQAEIVRLEAELKTKDATKNAAEALFRLK</sequence>
<protein>
    <submittedName>
        <fullName evidence="2">DUF1192 family protein</fullName>
    </submittedName>
</protein>
<dbReference type="AlphaFoldDB" id="A0A7C9R891"/>
<organism evidence="2 3">
    <name type="scientific">Mesorhizobium zhangyense</name>
    <dbReference type="NCBI Taxonomy" id="1776730"/>
    <lineage>
        <taxon>Bacteria</taxon>
        <taxon>Pseudomonadati</taxon>
        <taxon>Pseudomonadota</taxon>
        <taxon>Alphaproteobacteria</taxon>
        <taxon>Hyphomicrobiales</taxon>
        <taxon>Phyllobacteriaceae</taxon>
        <taxon>Mesorhizobium</taxon>
    </lineage>
</organism>
<evidence type="ECO:0000256" key="1">
    <source>
        <dbReference type="SAM" id="Coils"/>
    </source>
</evidence>
<dbReference type="InterPro" id="IPR009579">
    <property type="entry name" value="DUF1192"/>
</dbReference>
<proteinExistence type="predicted"/>
<gene>
    <name evidence="2" type="ORF">G6N74_14395</name>
</gene>
<comment type="caution">
    <text evidence="2">The sequence shown here is derived from an EMBL/GenBank/DDBJ whole genome shotgun (WGS) entry which is preliminary data.</text>
</comment>
<evidence type="ECO:0000313" key="3">
    <source>
        <dbReference type="Proteomes" id="UP000481252"/>
    </source>
</evidence>
<keyword evidence="3" id="KW-1185">Reference proteome</keyword>
<dbReference type="Proteomes" id="UP000481252">
    <property type="component" value="Unassembled WGS sequence"/>
</dbReference>
<reference evidence="2 3" key="1">
    <citation type="submission" date="2020-02" db="EMBL/GenBank/DDBJ databases">
        <title>Genome sequence of the type strain CGMCC 1.15528 of Mesorhizobium zhangyense.</title>
        <authorList>
            <person name="Gao J."/>
            <person name="Sun J."/>
        </authorList>
    </citation>
    <scope>NUCLEOTIDE SEQUENCE [LARGE SCALE GENOMIC DNA]</scope>
    <source>
        <strain evidence="2 3">CGMCC 1.15528</strain>
    </source>
</reference>
<evidence type="ECO:0000313" key="2">
    <source>
        <dbReference type="EMBL" id="NGN42256.1"/>
    </source>
</evidence>
<accession>A0A7C9R891</accession>
<feature type="coiled-coil region" evidence="1">
    <location>
        <begin position="26"/>
        <end position="60"/>
    </location>
</feature>
<dbReference type="RefSeq" id="WP_165118438.1">
    <property type="nucleotide sequence ID" value="NZ_JAAKZG010000005.1"/>
</dbReference>